<dbReference type="EMBL" id="CH473968">
    <property type="protein sequence ID" value="EDL80496.1"/>
    <property type="molecule type" value="Genomic_DNA"/>
</dbReference>
<dbReference type="Proteomes" id="UP000234681">
    <property type="component" value="Chromosome 5"/>
</dbReference>
<protein>
    <submittedName>
        <fullName evidence="1">RCG31232</fullName>
    </submittedName>
</protein>
<name>A6ISE5_RAT</name>
<evidence type="ECO:0000313" key="1">
    <source>
        <dbReference type="EMBL" id="EDL80496.1"/>
    </source>
</evidence>
<reference evidence="2" key="1">
    <citation type="submission" date="2005-09" db="EMBL/GenBank/DDBJ databases">
        <authorList>
            <person name="Mural R.J."/>
            <person name="Li P.W."/>
            <person name="Adams M.D."/>
            <person name="Amanatides P.G."/>
            <person name="Baden-Tillson H."/>
            <person name="Barnstead M."/>
            <person name="Chin S.H."/>
            <person name="Dew I."/>
            <person name="Evans C.A."/>
            <person name="Ferriera S."/>
            <person name="Flanigan M."/>
            <person name="Fosler C."/>
            <person name="Glodek A."/>
            <person name="Gu Z."/>
            <person name="Holt R.A."/>
            <person name="Jennings D."/>
            <person name="Kraft C.L."/>
            <person name="Lu F."/>
            <person name="Nguyen T."/>
            <person name="Nusskern D.R."/>
            <person name="Pfannkoch C.M."/>
            <person name="Sitter C."/>
            <person name="Sutton G.G."/>
            <person name="Venter J.C."/>
            <person name="Wang Z."/>
            <person name="Woodage T."/>
            <person name="Zheng X.H."/>
            <person name="Zhong F."/>
        </authorList>
    </citation>
    <scope>NUCLEOTIDE SEQUENCE [LARGE SCALE GENOMIC DNA]</scope>
    <source>
        <strain>BN</strain>
        <strain evidence="2">Sprague-Dawley</strain>
    </source>
</reference>
<accession>A6ISE5</accession>
<dbReference type="AlphaFoldDB" id="A6ISE5"/>
<organism evidence="1 2">
    <name type="scientific">Rattus norvegicus</name>
    <name type="common">Rat</name>
    <dbReference type="NCBI Taxonomy" id="10116"/>
    <lineage>
        <taxon>Eukaryota</taxon>
        <taxon>Metazoa</taxon>
        <taxon>Chordata</taxon>
        <taxon>Craniata</taxon>
        <taxon>Vertebrata</taxon>
        <taxon>Euteleostomi</taxon>
        <taxon>Mammalia</taxon>
        <taxon>Eutheria</taxon>
        <taxon>Euarchontoglires</taxon>
        <taxon>Glires</taxon>
        <taxon>Rodentia</taxon>
        <taxon>Myomorpha</taxon>
        <taxon>Muroidea</taxon>
        <taxon>Muridae</taxon>
        <taxon>Murinae</taxon>
        <taxon>Rattus</taxon>
    </lineage>
</organism>
<gene>
    <name evidence="1" type="ORF">rCG_31232</name>
</gene>
<proteinExistence type="predicted"/>
<sequence>MVAAQFSELNRLVETRGEPSSSVLCFPHPVTSLLPCWFGQSLKALTCRGPMCEDHKFILSGVMSPLSQSQDPSSACVGSHLLSVLLQPPGLLPLAGFLPLRPVLAVTLDDSVAHRNSGGIAVFDITAAHSKPGPRTLHTQHLQLV</sequence>
<evidence type="ECO:0000313" key="2">
    <source>
        <dbReference type="Proteomes" id="UP000234681"/>
    </source>
</evidence>